<dbReference type="PANTHER" id="PTHR38926">
    <property type="entry name" value="F-BOX DOMAIN CONTAINING PROTEIN, EXPRESSED"/>
    <property type="match status" value="1"/>
</dbReference>
<gene>
    <name evidence="3" type="ordered locus">AALP_Aa5g032200</name>
</gene>
<evidence type="ECO:0008006" key="5">
    <source>
        <dbReference type="Google" id="ProtNLM"/>
    </source>
</evidence>
<dbReference type="AlphaFoldDB" id="A0A087GUM7"/>
<feature type="domain" description="F-box" evidence="1">
    <location>
        <begin position="17"/>
        <end position="64"/>
    </location>
</feature>
<protein>
    <recommendedName>
        <fullName evidence="5">F-box domain-containing protein</fullName>
    </recommendedName>
</protein>
<dbReference type="SUPFAM" id="SSF52047">
    <property type="entry name" value="RNI-like"/>
    <property type="match status" value="1"/>
</dbReference>
<accession>A0A087GUM7</accession>
<dbReference type="InterPro" id="IPR036047">
    <property type="entry name" value="F-box-like_dom_sf"/>
</dbReference>
<dbReference type="InterPro" id="IPR001190">
    <property type="entry name" value="SRCR"/>
</dbReference>
<dbReference type="Proteomes" id="UP000029120">
    <property type="component" value="Chromosome 5"/>
</dbReference>
<dbReference type="InterPro" id="IPR001810">
    <property type="entry name" value="F-box_dom"/>
</dbReference>
<dbReference type="GO" id="GO:0016020">
    <property type="term" value="C:membrane"/>
    <property type="evidence" value="ECO:0007669"/>
    <property type="project" value="InterPro"/>
</dbReference>
<dbReference type="OrthoDB" id="2095648at2759"/>
<dbReference type="PROSITE" id="PS50287">
    <property type="entry name" value="SRCR_2"/>
    <property type="match status" value="1"/>
</dbReference>
<dbReference type="Gene3D" id="1.20.1280.50">
    <property type="match status" value="1"/>
</dbReference>
<evidence type="ECO:0000313" key="4">
    <source>
        <dbReference type="Proteomes" id="UP000029120"/>
    </source>
</evidence>
<dbReference type="PROSITE" id="PS50181">
    <property type="entry name" value="FBOX"/>
    <property type="match status" value="1"/>
</dbReference>
<name>A0A087GUM7_ARAAL</name>
<dbReference type="Pfam" id="PF12937">
    <property type="entry name" value="F-box-like"/>
    <property type="match status" value="1"/>
</dbReference>
<evidence type="ECO:0000259" key="2">
    <source>
        <dbReference type="PROSITE" id="PS50287"/>
    </source>
</evidence>
<dbReference type="SUPFAM" id="SSF81383">
    <property type="entry name" value="F-box domain"/>
    <property type="match status" value="1"/>
</dbReference>
<dbReference type="eggNOG" id="KOG1947">
    <property type="taxonomic scope" value="Eukaryota"/>
</dbReference>
<dbReference type="EMBL" id="CM002873">
    <property type="protein sequence ID" value="KFK33579.1"/>
    <property type="molecule type" value="Genomic_DNA"/>
</dbReference>
<dbReference type="CDD" id="cd22164">
    <property type="entry name" value="F-box_AtSKIP19-like"/>
    <property type="match status" value="1"/>
</dbReference>
<dbReference type="Gene3D" id="3.80.10.10">
    <property type="entry name" value="Ribonuclease Inhibitor"/>
    <property type="match status" value="1"/>
</dbReference>
<organism evidence="3 4">
    <name type="scientific">Arabis alpina</name>
    <name type="common">Alpine rock-cress</name>
    <dbReference type="NCBI Taxonomy" id="50452"/>
    <lineage>
        <taxon>Eukaryota</taxon>
        <taxon>Viridiplantae</taxon>
        <taxon>Streptophyta</taxon>
        <taxon>Embryophyta</taxon>
        <taxon>Tracheophyta</taxon>
        <taxon>Spermatophyta</taxon>
        <taxon>Magnoliopsida</taxon>
        <taxon>eudicotyledons</taxon>
        <taxon>Gunneridae</taxon>
        <taxon>Pentapetalae</taxon>
        <taxon>rosids</taxon>
        <taxon>malvids</taxon>
        <taxon>Brassicales</taxon>
        <taxon>Brassicaceae</taxon>
        <taxon>Arabideae</taxon>
        <taxon>Arabis</taxon>
    </lineage>
</organism>
<evidence type="ECO:0000259" key="1">
    <source>
        <dbReference type="PROSITE" id="PS50181"/>
    </source>
</evidence>
<dbReference type="OMA" id="EGECINW"/>
<sequence>MASSSSPSSTSVVSPLPSNWSELPQELMSSILVRLGAVEILENAQKVCKAWQRVCKDPWMWRKIDMRILVPHASREMCHNLVDRSKGGLVEINIGDFGSDSLLTYIAYRSSNLRSLSLKLRFQMTKVGLKKAVAKLPLLEELEVSETWSRLDMKAIGHSCPKLKTLKLNCSNFFHSLVEGNDVDALAIAESMPELCHLQLIANTLTDTGLNAILEKCPHLEYLDLRCCRNIKLLGDL</sequence>
<reference evidence="4" key="1">
    <citation type="journal article" date="2015" name="Nat. Plants">
        <title>Genome expansion of Arabis alpina linked with retrotransposition and reduced symmetric DNA methylation.</title>
        <authorList>
            <person name="Willing E.M."/>
            <person name="Rawat V."/>
            <person name="Mandakova T."/>
            <person name="Maumus F."/>
            <person name="James G.V."/>
            <person name="Nordstroem K.J."/>
            <person name="Becker C."/>
            <person name="Warthmann N."/>
            <person name="Chica C."/>
            <person name="Szarzynska B."/>
            <person name="Zytnicki M."/>
            <person name="Albani M.C."/>
            <person name="Kiefer C."/>
            <person name="Bergonzi S."/>
            <person name="Castaings L."/>
            <person name="Mateos J.L."/>
            <person name="Berns M.C."/>
            <person name="Bujdoso N."/>
            <person name="Piofczyk T."/>
            <person name="de Lorenzo L."/>
            <person name="Barrero-Sicilia C."/>
            <person name="Mateos I."/>
            <person name="Piednoel M."/>
            <person name="Hagmann J."/>
            <person name="Chen-Min-Tao R."/>
            <person name="Iglesias-Fernandez R."/>
            <person name="Schuster S.C."/>
            <person name="Alonso-Blanco C."/>
            <person name="Roudier F."/>
            <person name="Carbonero P."/>
            <person name="Paz-Ares J."/>
            <person name="Davis S.J."/>
            <person name="Pecinka A."/>
            <person name="Quesneville H."/>
            <person name="Colot V."/>
            <person name="Lysak M.A."/>
            <person name="Weigel D."/>
            <person name="Coupland G."/>
            <person name="Schneeberger K."/>
        </authorList>
    </citation>
    <scope>NUCLEOTIDE SEQUENCE [LARGE SCALE GENOMIC DNA]</scope>
    <source>
        <strain evidence="4">cv. Pajares</strain>
    </source>
</reference>
<dbReference type="PANTHER" id="PTHR38926:SF2">
    <property type="entry name" value="F-BOX_LRR-REPEAT PROTEIN 21-RELATED"/>
    <property type="match status" value="1"/>
</dbReference>
<evidence type="ECO:0000313" key="3">
    <source>
        <dbReference type="EMBL" id="KFK33579.1"/>
    </source>
</evidence>
<dbReference type="InterPro" id="IPR032675">
    <property type="entry name" value="LRR_dom_sf"/>
</dbReference>
<keyword evidence="4" id="KW-1185">Reference proteome</keyword>
<dbReference type="Gramene" id="KFK33579">
    <property type="protein sequence ID" value="KFK33579"/>
    <property type="gene ID" value="AALP_AA5G032200"/>
</dbReference>
<feature type="domain" description="SRCR" evidence="2">
    <location>
        <begin position="25"/>
        <end position="81"/>
    </location>
</feature>
<proteinExistence type="predicted"/>